<sequence>MQNKPVDVSRLGSMRCVIAPEARVTPEGEVRRDREGNPQWITGLSVRQAEGRRTDVIHVIVSGIEPQGVIEGAEVRVTGLWANEWAVDGRTGTSWRADAITPVPTASSAPSASPSAAGGRGKGGDS</sequence>
<feature type="region of interest" description="Disordered" evidence="1">
    <location>
        <begin position="100"/>
        <end position="126"/>
    </location>
</feature>
<accession>A0A5J6GE23</accession>
<feature type="compositionally biased region" description="Low complexity" evidence="1">
    <location>
        <begin position="106"/>
        <end position="117"/>
    </location>
</feature>
<evidence type="ECO:0000256" key="1">
    <source>
        <dbReference type="SAM" id="MobiDB-lite"/>
    </source>
</evidence>
<name>A0A5J6GE23_STRKN</name>
<dbReference type="AlphaFoldDB" id="A0A5J6GE23"/>
<gene>
    <name evidence="2" type="ORF">CP970_25260</name>
</gene>
<reference evidence="2 3" key="1">
    <citation type="submission" date="2017-09" db="EMBL/GenBank/DDBJ databases">
        <authorList>
            <person name="Lee N."/>
            <person name="Cho B.-K."/>
        </authorList>
    </citation>
    <scope>NUCLEOTIDE SEQUENCE [LARGE SCALE GENOMIC DNA]</scope>
    <source>
        <strain evidence="2 3">ATCC 12853</strain>
    </source>
</reference>
<dbReference type="Proteomes" id="UP000325529">
    <property type="component" value="Chromosome"/>
</dbReference>
<keyword evidence="3" id="KW-1185">Reference proteome</keyword>
<dbReference type="EMBL" id="CP023699">
    <property type="protein sequence ID" value="QEU93769.1"/>
    <property type="molecule type" value="Genomic_DNA"/>
</dbReference>
<protein>
    <submittedName>
        <fullName evidence="2">Uncharacterized protein</fullName>
    </submittedName>
</protein>
<evidence type="ECO:0000313" key="3">
    <source>
        <dbReference type="Proteomes" id="UP000325529"/>
    </source>
</evidence>
<proteinExistence type="predicted"/>
<dbReference type="KEGG" id="ska:CP970_25260"/>
<evidence type="ECO:0000313" key="2">
    <source>
        <dbReference type="EMBL" id="QEU93769.1"/>
    </source>
</evidence>
<dbReference type="OrthoDB" id="4299905at2"/>
<organism evidence="2 3">
    <name type="scientific">Streptomyces kanamyceticus</name>
    <dbReference type="NCBI Taxonomy" id="1967"/>
    <lineage>
        <taxon>Bacteria</taxon>
        <taxon>Bacillati</taxon>
        <taxon>Actinomycetota</taxon>
        <taxon>Actinomycetes</taxon>
        <taxon>Kitasatosporales</taxon>
        <taxon>Streptomycetaceae</taxon>
        <taxon>Streptomyces</taxon>
    </lineage>
</organism>